<reference evidence="2" key="1">
    <citation type="submission" date="2015-11" db="EMBL/GenBank/DDBJ databases">
        <title>Complete genome sequence of a polyethylene-glycol degrader Sphingopyxis macrogoltabida 203N (NBRC 111659).</title>
        <authorList>
            <person name="Yoshiyuki O."/>
            <person name="Shouta N."/>
            <person name="Nagata Y."/>
            <person name="Numata M."/>
            <person name="Tsuchikane K."/>
            <person name="Hosoyama A."/>
            <person name="Yamazoe A."/>
            <person name="Tsuda M."/>
            <person name="Fujita N."/>
            <person name="Kawai F."/>
        </authorList>
    </citation>
    <scope>NUCLEOTIDE SEQUENCE [LARGE SCALE GENOMIC DNA]</scope>
    <source>
        <strain evidence="2">203N</strain>
    </source>
</reference>
<keyword evidence="2" id="KW-1185">Reference proteome</keyword>
<dbReference type="Proteomes" id="UP000076088">
    <property type="component" value="Chromosome"/>
</dbReference>
<gene>
    <name evidence="1" type="ORF">ATM17_04485</name>
</gene>
<evidence type="ECO:0000313" key="2">
    <source>
        <dbReference type="Proteomes" id="UP000076088"/>
    </source>
</evidence>
<protein>
    <submittedName>
        <fullName evidence="1">Uncharacterized protein</fullName>
    </submittedName>
</protein>
<dbReference type="AlphaFoldDB" id="A0AAC8YXY1"/>
<accession>A0AAC8YXY1</accession>
<dbReference type="EMBL" id="CP013344">
    <property type="protein sequence ID" value="AMU88300.1"/>
    <property type="molecule type" value="Genomic_DNA"/>
</dbReference>
<sequence>MRVRSISDRKICKSESRYDRKQALRARSPDRSQPRIERTIVFDLPGLAMPNEIQHLACHPAPARSLAMAKRTRLR</sequence>
<proteinExistence type="predicted"/>
<evidence type="ECO:0000313" key="1">
    <source>
        <dbReference type="EMBL" id="AMU88300.1"/>
    </source>
</evidence>
<name>A0AAC8YXY1_SPHMC</name>
<reference evidence="1 2" key="2">
    <citation type="journal article" date="2016" name="Genome Announc.">
        <title>Complete Genome Sequence of Sphingopyxis macrogoltabida Strain 203N (NBRC 111659), a Polyethylene Glycol Degrader.</title>
        <authorList>
            <person name="Ohtsubo Y."/>
            <person name="Nonoyama S."/>
            <person name="Nagata Y."/>
            <person name="Numata M."/>
            <person name="Tsuchikane K."/>
            <person name="Hosoyama A."/>
            <person name="Yamazoe A."/>
            <person name="Tsuda M."/>
            <person name="Fujita N."/>
            <person name="Kawai F."/>
        </authorList>
    </citation>
    <scope>NUCLEOTIDE SEQUENCE [LARGE SCALE GENOMIC DNA]</scope>
    <source>
        <strain evidence="1 2">203N</strain>
    </source>
</reference>
<organism evidence="1 2">
    <name type="scientific">Sphingopyxis macrogoltabida</name>
    <name type="common">Sphingomonas macrogoltabidus</name>
    <dbReference type="NCBI Taxonomy" id="33050"/>
    <lineage>
        <taxon>Bacteria</taxon>
        <taxon>Pseudomonadati</taxon>
        <taxon>Pseudomonadota</taxon>
        <taxon>Alphaproteobacteria</taxon>
        <taxon>Sphingomonadales</taxon>
        <taxon>Sphingomonadaceae</taxon>
        <taxon>Sphingopyxis</taxon>
    </lineage>
</organism>